<dbReference type="PANTHER" id="PTHR30126">
    <property type="entry name" value="HTH-TYPE TRANSCRIPTIONAL REGULATOR"/>
    <property type="match status" value="1"/>
</dbReference>
<keyword evidence="3" id="KW-0238">DNA-binding</keyword>
<dbReference type="Pfam" id="PF03466">
    <property type="entry name" value="LysR_substrate"/>
    <property type="match status" value="1"/>
</dbReference>
<keyword evidence="7" id="KW-1185">Reference proteome</keyword>
<evidence type="ECO:0000256" key="3">
    <source>
        <dbReference type="ARBA" id="ARBA00023125"/>
    </source>
</evidence>
<dbReference type="InterPro" id="IPR036388">
    <property type="entry name" value="WH-like_DNA-bd_sf"/>
</dbReference>
<name>A0ABX6K9K8_SALCS</name>
<keyword evidence="2" id="KW-0805">Transcription regulation</keyword>
<dbReference type="Proteomes" id="UP000501408">
    <property type="component" value="Chromosome 1"/>
</dbReference>
<accession>A0ABX6K9K8</accession>
<dbReference type="InterPro" id="IPR005119">
    <property type="entry name" value="LysR_subst-bd"/>
</dbReference>
<dbReference type="InterPro" id="IPR000847">
    <property type="entry name" value="LysR_HTH_N"/>
</dbReference>
<reference evidence="6 7" key="1">
    <citation type="submission" date="2020-03" db="EMBL/GenBank/DDBJ databases">
        <title>Genome mining reveals the biosynthetic pathways of PHA and ectoines of the halophilic strain Salinivibrio costicola M318 isolated from fermented shrimp paste.</title>
        <authorList>
            <person name="Doan T.V."/>
            <person name="Tran L.T."/>
            <person name="Trieu T.A."/>
            <person name="Nguyen Q.V."/>
            <person name="Quach T.N."/>
            <person name="Phi T.Q."/>
            <person name="Kumar S."/>
        </authorList>
    </citation>
    <scope>NUCLEOTIDE SEQUENCE [LARGE SCALE GENOMIC DNA]</scope>
    <source>
        <strain evidence="6 7">M318</strain>
    </source>
</reference>
<protein>
    <submittedName>
        <fullName evidence="6">LysR family transcriptional regulator</fullName>
    </submittedName>
</protein>
<evidence type="ECO:0000313" key="6">
    <source>
        <dbReference type="EMBL" id="QIR06906.1"/>
    </source>
</evidence>
<evidence type="ECO:0000256" key="1">
    <source>
        <dbReference type="ARBA" id="ARBA00009437"/>
    </source>
</evidence>
<dbReference type="InterPro" id="IPR036390">
    <property type="entry name" value="WH_DNA-bd_sf"/>
</dbReference>
<dbReference type="Pfam" id="PF00126">
    <property type="entry name" value="HTH_1"/>
    <property type="match status" value="1"/>
</dbReference>
<evidence type="ECO:0000259" key="5">
    <source>
        <dbReference type="PROSITE" id="PS50931"/>
    </source>
</evidence>
<dbReference type="SUPFAM" id="SSF46785">
    <property type="entry name" value="Winged helix' DNA-binding domain"/>
    <property type="match status" value="1"/>
</dbReference>
<dbReference type="EMBL" id="CP050266">
    <property type="protein sequence ID" value="QIR06906.1"/>
    <property type="molecule type" value="Genomic_DNA"/>
</dbReference>
<dbReference type="PROSITE" id="PS50931">
    <property type="entry name" value="HTH_LYSR"/>
    <property type="match status" value="1"/>
</dbReference>
<sequence length="298" mass="32868">MAFSLDQLAAFVTTAQTGSFSAAARKLGKAQSVVSTAVANLEIDWAVTLFDRQGRYPMLTEQGEALLGKAKRILTEMQRLQASADAFATGVETRLTIAAESAAISPSIAARLAAFEQQFPQVEIEILTAAYVDVISLLEQGRAQLGLLVQEQQLPTAFEFHNLEMMRMCAVCSAQHPLARLTHFDWPEIVKHRQIVVAGRDRHAAPRWQYADSAWRTENLSVALRLVEAGIGWAELPFSLVETAVQQGELVILPSDLAQDSWELFVDLVWLPQQAMGIALQALRQQLIASKVYLSPVR</sequence>
<evidence type="ECO:0000313" key="7">
    <source>
        <dbReference type="Proteomes" id="UP000501408"/>
    </source>
</evidence>
<proteinExistence type="inferred from homology"/>
<organism evidence="6 7">
    <name type="scientific">Salinivibrio costicola</name>
    <name type="common">Vibrio costicola</name>
    <dbReference type="NCBI Taxonomy" id="51367"/>
    <lineage>
        <taxon>Bacteria</taxon>
        <taxon>Pseudomonadati</taxon>
        <taxon>Pseudomonadota</taxon>
        <taxon>Gammaproteobacteria</taxon>
        <taxon>Vibrionales</taxon>
        <taxon>Vibrionaceae</taxon>
        <taxon>Salinivibrio</taxon>
    </lineage>
</organism>
<gene>
    <name evidence="6" type="ORF">HBA18_11320</name>
</gene>
<evidence type="ECO:0000256" key="4">
    <source>
        <dbReference type="ARBA" id="ARBA00023163"/>
    </source>
</evidence>
<dbReference type="RefSeq" id="WP_167314814.1">
    <property type="nucleotide sequence ID" value="NZ_CP050266.1"/>
</dbReference>
<evidence type="ECO:0000256" key="2">
    <source>
        <dbReference type="ARBA" id="ARBA00023015"/>
    </source>
</evidence>
<dbReference type="SUPFAM" id="SSF53850">
    <property type="entry name" value="Periplasmic binding protein-like II"/>
    <property type="match status" value="1"/>
</dbReference>
<dbReference type="Gene3D" id="1.10.10.10">
    <property type="entry name" value="Winged helix-like DNA-binding domain superfamily/Winged helix DNA-binding domain"/>
    <property type="match status" value="1"/>
</dbReference>
<dbReference type="PANTHER" id="PTHR30126:SF91">
    <property type="entry name" value="LYSR FAMILY TRANSCRIPTIONAL REGULATOR"/>
    <property type="match status" value="1"/>
</dbReference>
<comment type="similarity">
    <text evidence="1">Belongs to the LysR transcriptional regulatory family.</text>
</comment>
<keyword evidence="4" id="KW-0804">Transcription</keyword>
<dbReference type="Gene3D" id="3.40.190.290">
    <property type="match status" value="1"/>
</dbReference>
<dbReference type="CDD" id="cd05466">
    <property type="entry name" value="PBP2_LTTR_substrate"/>
    <property type="match status" value="1"/>
</dbReference>
<feature type="domain" description="HTH lysR-type" evidence="5">
    <location>
        <begin position="3"/>
        <end position="60"/>
    </location>
</feature>